<sequence length="112" mass="11099">MGPALHRLLVLSACLCPVSSVSAQTPIALTNHTETANSTASPTTPGASSTATPLSAMSQLTPREETMATPTALPTAPPTAPPTAGVPDPSAPPPLSHPTPQPDPSAPPPLAN</sequence>
<protein>
    <submittedName>
        <fullName evidence="3">Uncharacterized protein</fullName>
    </submittedName>
</protein>
<dbReference type="EMBL" id="JAINUG010000439">
    <property type="protein sequence ID" value="KAJ8371643.1"/>
    <property type="molecule type" value="Genomic_DNA"/>
</dbReference>
<comment type="caution">
    <text evidence="3">The sequence shown here is derived from an EMBL/GenBank/DDBJ whole genome shotgun (WGS) entry which is preliminary data.</text>
</comment>
<reference evidence="3" key="1">
    <citation type="journal article" date="2023" name="Science">
        <title>Genome structures resolve the early diversification of teleost fishes.</title>
        <authorList>
            <person name="Parey E."/>
            <person name="Louis A."/>
            <person name="Montfort J."/>
            <person name="Bouchez O."/>
            <person name="Roques C."/>
            <person name="Iampietro C."/>
            <person name="Lluch J."/>
            <person name="Castinel A."/>
            <person name="Donnadieu C."/>
            <person name="Desvignes T."/>
            <person name="Floi Bucao C."/>
            <person name="Jouanno E."/>
            <person name="Wen M."/>
            <person name="Mejri S."/>
            <person name="Dirks R."/>
            <person name="Jansen H."/>
            <person name="Henkel C."/>
            <person name="Chen W.J."/>
            <person name="Zahm M."/>
            <person name="Cabau C."/>
            <person name="Klopp C."/>
            <person name="Thompson A.W."/>
            <person name="Robinson-Rechavi M."/>
            <person name="Braasch I."/>
            <person name="Lecointre G."/>
            <person name="Bobe J."/>
            <person name="Postlethwait J.H."/>
            <person name="Berthelot C."/>
            <person name="Roest Crollius H."/>
            <person name="Guiguen Y."/>
        </authorList>
    </citation>
    <scope>NUCLEOTIDE SEQUENCE</scope>
    <source>
        <strain evidence="3">NC1722</strain>
    </source>
</reference>
<evidence type="ECO:0000256" key="2">
    <source>
        <dbReference type="SAM" id="SignalP"/>
    </source>
</evidence>
<dbReference type="Proteomes" id="UP001221898">
    <property type="component" value="Unassembled WGS sequence"/>
</dbReference>
<evidence type="ECO:0000256" key="1">
    <source>
        <dbReference type="SAM" id="MobiDB-lite"/>
    </source>
</evidence>
<proteinExistence type="predicted"/>
<feature type="chain" id="PRO_5042264623" evidence="2">
    <location>
        <begin position="24"/>
        <end position="112"/>
    </location>
</feature>
<feature type="region of interest" description="Disordered" evidence="1">
    <location>
        <begin position="32"/>
        <end position="112"/>
    </location>
</feature>
<gene>
    <name evidence="3" type="ORF">AAFF_G00303630</name>
</gene>
<keyword evidence="4" id="KW-1185">Reference proteome</keyword>
<dbReference type="AlphaFoldDB" id="A0AAD7W0Y3"/>
<feature type="signal peptide" evidence="2">
    <location>
        <begin position="1"/>
        <end position="23"/>
    </location>
</feature>
<name>A0AAD7W0Y3_9TELE</name>
<accession>A0AAD7W0Y3</accession>
<evidence type="ECO:0000313" key="4">
    <source>
        <dbReference type="Proteomes" id="UP001221898"/>
    </source>
</evidence>
<feature type="compositionally biased region" description="Pro residues" evidence="1">
    <location>
        <begin position="89"/>
        <end position="112"/>
    </location>
</feature>
<feature type="compositionally biased region" description="Low complexity" evidence="1">
    <location>
        <begin position="33"/>
        <end position="56"/>
    </location>
</feature>
<evidence type="ECO:0000313" key="3">
    <source>
        <dbReference type="EMBL" id="KAJ8371643.1"/>
    </source>
</evidence>
<keyword evidence="2" id="KW-0732">Signal</keyword>
<organism evidence="3 4">
    <name type="scientific">Aldrovandia affinis</name>
    <dbReference type="NCBI Taxonomy" id="143900"/>
    <lineage>
        <taxon>Eukaryota</taxon>
        <taxon>Metazoa</taxon>
        <taxon>Chordata</taxon>
        <taxon>Craniata</taxon>
        <taxon>Vertebrata</taxon>
        <taxon>Euteleostomi</taxon>
        <taxon>Actinopterygii</taxon>
        <taxon>Neopterygii</taxon>
        <taxon>Teleostei</taxon>
        <taxon>Notacanthiformes</taxon>
        <taxon>Halosauridae</taxon>
        <taxon>Aldrovandia</taxon>
    </lineage>
</organism>